<protein>
    <submittedName>
        <fullName evidence="1">Uncharacterized protein</fullName>
    </submittedName>
</protein>
<evidence type="ECO:0000313" key="2">
    <source>
        <dbReference type="Proteomes" id="UP000440578"/>
    </source>
</evidence>
<sequence length="220" mass="24325">MSASLLVFPTVGDGDRAGCAAGDVSSCFTTALDSARPLLAAAEPLRVDLTSLRGGSPAFGWSAKAATVSGISRYRVTRVRAARTRSDDRLSVNSTWVTPSWQLSVDVTYHSWARNGTITYRAPARVRLTLGSVLTRLHTELCATRPVRRSGSDATDPPFHIEFRAERMSAGLRFLSWLEREDVEALRQLTLFHFRHSVWRKIWATVRHSVGKQLQSIISG</sequence>
<name>A0A6A4WQM3_AMPAM</name>
<gene>
    <name evidence="1" type="ORF">FJT64_002099</name>
</gene>
<dbReference type="EMBL" id="VIIS01000436">
    <property type="protein sequence ID" value="KAF0309085.1"/>
    <property type="molecule type" value="Genomic_DNA"/>
</dbReference>
<evidence type="ECO:0000313" key="1">
    <source>
        <dbReference type="EMBL" id="KAF0309085.1"/>
    </source>
</evidence>
<organism evidence="1 2">
    <name type="scientific">Amphibalanus amphitrite</name>
    <name type="common">Striped barnacle</name>
    <name type="synonym">Balanus amphitrite</name>
    <dbReference type="NCBI Taxonomy" id="1232801"/>
    <lineage>
        <taxon>Eukaryota</taxon>
        <taxon>Metazoa</taxon>
        <taxon>Ecdysozoa</taxon>
        <taxon>Arthropoda</taxon>
        <taxon>Crustacea</taxon>
        <taxon>Multicrustacea</taxon>
        <taxon>Cirripedia</taxon>
        <taxon>Thoracica</taxon>
        <taxon>Thoracicalcarea</taxon>
        <taxon>Balanomorpha</taxon>
        <taxon>Balanoidea</taxon>
        <taxon>Balanidae</taxon>
        <taxon>Amphibalaninae</taxon>
        <taxon>Amphibalanus</taxon>
    </lineage>
</organism>
<dbReference type="AlphaFoldDB" id="A0A6A4WQM3"/>
<reference evidence="1 2" key="1">
    <citation type="submission" date="2019-07" db="EMBL/GenBank/DDBJ databases">
        <title>Draft genome assembly of a fouling barnacle, Amphibalanus amphitrite (Darwin, 1854): The first reference genome for Thecostraca.</title>
        <authorList>
            <person name="Kim W."/>
        </authorList>
    </citation>
    <scope>NUCLEOTIDE SEQUENCE [LARGE SCALE GENOMIC DNA]</scope>
    <source>
        <strain evidence="1">SNU_AA5</strain>
        <tissue evidence="1">Soma without cirri and trophi</tissue>
    </source>
</reference>
<accession>A0A6A4WQM3</accession>
<keyword evidence="2" id="KW-1185">Reference proteome</keyword>
<dbReference type="Proteomes" id="UP000440578">
    <property type="component" value="Unassembled WGS sequence"/>
</dbReference>
<comment type="caution">
    <text evidence="1">The sequence shown here is derived from an EMBL/GenBank/DDBJ whole genome shotgun (WGS) entry which is preliminary data.</text>
</comment>
<proteinExistence type="predicted"/>